<reference evidence="3" key="1">
    <citation type="journal article" date="2005" name="Nature">
        <title>The map-based sequence of the rice genome.</title>
        <authorList>
            <consortium name="International rice genome sequencing project (IRGSP)"/>
            <person name="Matsumoto T."/>
            <person name="Wu J."/>
            <person name="Kanamori H."/>
            <person name="Katayose Y."/>
            <person name="Fujisawa M."/>
            <person name="Namiki N."/>
            <person name="Mizuno H."/>
            <person name="Yamamoto K."/>
            <person name="Antonio B.A."/>
            <person name="Baba T."/>
            <person name="Sakata K."/>
            <person name="Nagamura Y."/>
            <person name="Aoki H."/>
            <person name="Arikawa K."/>
            <person name="Arita K."/>
            <person name="Bito T."/>
            <person name="Chiden Y."/>
            <person name="Fujitsuka N."/>
            <person name="Fukunaka R."/>
            <person name="Hamada M."/>
            <person name="Harada C."/>
            <person name="Hayashi A."/>
            <person name="Hijishita S."/>
            <person name="Honda M."/>
            <person name="Hosokawa S."/>
            <person name="Ichikawa Y."/>
            <person name="Idonuma A."/>
            <person name="Iijima M."/>
            <person name="Ikeda M."/>
            <person name="Ikeno M."/>
            <person name="Ito K."/>
            <person name="Ito S."/>
            <person name="Ito T."/>
            <person name="Ito Y."/>
            <person name="Ito Y."/>
            <person name="Iwabuchi A."/>
            <person name="Kamiya K."/>
            <person name="Karasawa W."/>
            <person name="Kurita K."/>
            <person name="Katagiri S."/>
            <person name="Kikuta A."/>
            <person name="Kobayashi H."/>
            <person name="Kobayashi N."/>
            <person name="Machita K."/>
            <person name="Maehara T."/>
            <person name="Masukawa M."/>
            <person name="Mizubayashi T."/>
            <person name="Mukai Y."/>
            <person name="Nagasaki H."/>
            <person name="Nagata Y."/>
            <person name="Naito S."/>
            <person name="Nakashima M."/>
            <person name="Nakama Y."/>
            <person name="Nakamichi Y."/>
            <person name="Nakamura M."/>
            <person name="Meguro A."/>
            <person name="Negishi M."/>
            <person name="Ohta I."/>
            <person name="Ohta T."/>
            <person name="Okamoto M."/>
            <person name="Ono N."/>
            <person name="Saji S."/>
            <person name="Sakaguchi M."/>
            <person name="Sakai K."/>
            <person name="Shibata M."/>
            <person name="Shimokawa T."/>
            <person name="Song J."/>
            <person name="Takazaki Y."/>
            <person name="Terasawa K."/>
            <person name="Tsugane M."/>
            <person name="Tsuji K."/>
            <person name="Ueda S."/>
            <person name="Waki K."/>
            <person name="Yamagata H."/>
            <person name="Yamamoto M."/>
            <person name="Yamamoto S."/>
            <person name="Yamane H."/>
            <person name="Yoshiki S."/>
            <person name="Yoshihara R."/>
            <person name="Yukawa K."/>
            <person name="Zhong H."/>
            <person name="Yano M."/>
            <person name="Yuan Q."/>
            <person name="Ouyang S."/>
            <person name="Liu J."/>
            <person name="Jones K.M."/>
            <person name="Gansberger K."/>
            <person name="Moffat K."/>
            <person name="Hill J."/>
            <person name="Bera J."/>
            <person name="Fadrosh D."/>
            <person name="Jin S."/>
            <person name="Johri S."/>
            <person name="Kim M."/>
            <person name="Overton L."/>
            <person name="Reardon M."/>
            <person name="Tsitrin T."/>
            <person name="Vuong H."/>
            <person name="Weaver B."/>
            <person name="Ciecko A."/>
            <person name="Tallon L."/>
            <person name="Jackson J."/>
            <person name="Pai G."/>
            <person name="Aken S.V."/>
            <person name="Utterback T."/>
            <person name="Reidmuller S."/>
            <person name="Feldblyum T."/>
            <person name="Hsiao J."/>
            <person name="Zismann V."/>
            <person name="Iobst S."/>
            <person name="de Vazeille A.R."/>
            <person name="Buell C.R."/>
            <person name="Ying K."/>
            <person name="Li Y."/>
            <person name="Lu T."/>
            <person name="Huang Y."/>
            <person name="Zhao Q."/>
            <person name="Feng Q."/>
            <person name="Zhang L."/>
            <person name="Zhu J."/>
            <person name="Weng Q."/>
            <person name="Mu J."/>
            <person name="Lu Y."/>
            <person name="Fan D."/>
            <person name="Liu Y."/>
            <person name="Guan J."/>
            <person name="Zhang Y."/>
            <person name="Yu S."/>
            <person name="Liu X."/>
            <person name="Zhang Y."/>
            <person name="Hong G."/>
            <person name="Han B."/>
            <person name="Choisne N."/>
            <person name="Demange N."/>
            <person name="Orjeda G."/>
            <person name="Samain S."/>
            <person name="Cattolico L."/>
            <person name="Pelletier E."/>
            <person name="Couloux A."/>
            <person name="Segurens B."/>
            <person name="Wincker P."/>
            <person name="D'Hont A."/>
            <person name="Scarpelli C."/>
            <person name="Weissenbach J."/>
            <person name="Salanoubat M."/>
            <person name="Quetier F."/>
            <person name="Yu Y."/>
            <person name="Kim H.R."/>
            <person name="Rambo T."/>
            <person name="Currie J."/>
            <person name="Collura K."/>
            <person name="Luo M."/>
            <person name="Yang T."/>
            <person name="Ammiraju J.S.S."/>
            <person name="Engler F."/>
            <person name="Soderlund C."/>
            <person name="Wing R.A."/>
            <person name="Palmer L.E."/>
            <person name="de la Bastide M."/>
            <person name="Spiegel L."/>
            <person name="Nascimento L."/>
            <person name="Zutavern T."/>
            <person name="O'Shaughnessy A."/>
            <person name="Dike S."/>
            <person name="Dedhia N."/>
            <person name="Preston R."/>
            <person name="Balija V."/>
            <person name="McCombie W.R."/>
            <person name="Chow T."/>
            <person name="Chen H."/>
            <person name="Chung M."/>
            <person name="Chen C."/>
            <person name="Shaw J."/>
            <person name="Wu H."/>
            <person name="Hsiao K."/>
            <person name="Chao Y."/>
            <person name="Chu M."/>
            <person name="Cheng C."/>
            <person name="Hour A."/>
            <person name="Lee P."/>
            <person name="Lin S."/>
            <person name="Lin Y."/>
            <person name="Liou J."/>
            <person name="Liu S."/>
            <person name="Hsing Y."/>
            <person name="Raghuvanshi S."/>
            <person name="Mohanty A."/>
            <person name="Bharti A.K."/>
            <person name="Gaur A."/>
            <person name="Gupta V."/>
            <person name="Kumar D."/>
            <person name="Ravi V."/>
            <person name="Vij S."/>
            <person name="Kapur A."/>
            <person name="Khurana P."/>
            <person name="Khurana P."/>
            <person name="Khurana J.P."/>
            <person name="Tyagi A.K."/>
            <person name="Gaikwad K."/>
            <person name="Singh A."/>
            <person name="Dalal V."/>
            <person name="Srivastava S."/>
            <person name="Dixit A."/>
            <person name="Pal A.K."/>
            <person name="Ghazi I.A."/>
            <person name="Yadav M."/>
            <person name="Pandit A."/>
            <person name="Bhargava A."/>
            <person name="Sureshbabu K."/>
            <person name="Batra K."/>
            <person name="Sharma T.R."/>
            <person name="Mohapatra T."/>
            <person name="Singh N.K."/>
            <person name="Messing J."/>
            <person name="Nelson A.B."/>
            <person name="Fuks G."/>
            <person name="Kavchok S."/>
            <person name="Keizer G."/>
            <person name="Linton E."/>
            <person name="Llaca V."/>
            <person name="Song R."/>
            <person name="Tanyolac B."/>
            <person name="Young S."/>
            <person name="Ho-Il K."/>
            <person name="Hahn J.H."/>
            <person name="Sangsakoo G."/>
            <person name="Vanavichit A."/>
            <person name="de Mattos Luiz.A.T."/>
            <person name="Zimmer P.D."/>
            <person name="Malone G."/>
            <person name="Dellagostin O."/>
            <person name="de Oliveira A.C."/>
            <person name="Bevan M."/>
            <person name="Bancroft I."/>
            <person name="Minx P."/>
            <person name="Cordum H."/>
            <person name="Wilson R."/>
            <person name="Cheng Z."/>
            <person name="Jin W."/>
            <person name="Jiang J."/>
            <person name="Leong S.A."/>
            <person name="Iwama H."/>
            <person name="Gojobori T."/>
            <person name="Itoh T."/>
            <person name="Niimura Y."/>
            <person name="Fujii Y."/>
            <person name="Habara T."/>
            <person name="Sakai H."/>
            <person name="Sato Y."/>
            <person name="Wilson G."/>
            <person name="Kumar K."/>
            <person name="McCouch S."/>
            <person name="Juretic N."/>
            <person name="Hoen D."/>
            <person name="Wright S."/>
            <person name="Bruskiewich R."/>
            <person name="Bureau T."/>
            <person name="Miyao A."/>
            <person name="Hirochika H."/>
            <person name="Nishikawa T."/>
            <person name="Kadowaki K."/>
            <person name="Sugiura M."/>
            <person name="Burr B."/>
            <person name="Sasaki T."/>
        </authorList>
    </citation>
    <scope>NUCLEOTIDE SEQUENCE [LARGE SCALE GENOMIC DNA]</scope>
    <source>
        <strain evidence="3">cv. Nipponbare</strain>
    </source>
</reference>
<dbReference type="PaxDb" id="39947-A0A0P0VN97"/>
<protein>
    <submittedName>
        <fullName evidence="2">Os02g0693650 protein</fullName>
    </submittedName>
</protein>
<reference evidence="2 3" key="2">
    <citation type="journal article" date="2013" name="Plant Cell Physiol.">
        <title>Rice Annotation Project Database (RAP-DB): an integrative and interactive database for rice genomics.</title>
        <authorList>
            <person name="Sakai H."/>
            <person name="Lee S.S."/>
            <person name="Tanaka T."/>
            <person name="Numa H."/>
            <person name="Kim J."/>
            <person name="Kawahara Y."/>
            <person name="Wakimoto H."/>
            <person name="Yang C.C."/>
            <person name="Iwamoto M."/>
            <person name="Abe T."/>
            <person name="Yamada Y."/>
            <person name="Muto A."/>
            <person name="Inokuchi H."/>
            <person name="Ikemura T."/>
            <person name="Matsumoto T."/>
            <person name="Sasaki T."/>
            <person name="Itoh T."/>
        </authorList>
    </citation>
    <scope>NUCLEOTIDE SEQUENCE [LARGE SCALE GENOMIC DNA]</scope>
    <source>
        <strain evidence="3">cv. Nipponbare</strain>
    </source>
</reference>
<keyword evidence="3" id="KW-1185">Reference proteome</keyword>
<feature type="compositionally biased region" description="Basic and acidic residues" evidence="1">
    <location>
        <begin position="36"/>
        <end position="45"/>
    </location>
</feature>
<name>A0A0P0VN97_ORYSJ</name>
<feature type="compositionally biased region" description="Basic residues" evidence="1">
    <location>
        <begin position="163"/>
        <end position="181"/>
    </location>
</feature>
<evidence type="ECO:0000313" key="3">
    <source>
        <dbReference type="Proteomes" id="UP000059680"/>
    </source>
</evidence>
<dbReference type="EMBL" id="AP014958">
    <property type="protein sequence ID" value="BAS80396.1"/>
    <property type="molecule type" value="Genomic_DNA"/>
</dbReference>
<dbReference type="InParanoid" id="A0A0P0VN97"/>
<sequence length="181" mass="20345">MVRTPGGSGEGVEERSGEVELVARRATRQCRGSGETGHRRQERRAGGGSRGNKRGSATTVSGADRRGQRRVPPKAASATEIQQWRQGEGRWLAGGRGGVQRWPPEEEAVHRALLPPPLWVMDRSRVWWDLCSSVDYSERLPPRRARRRCRQGGHRPPCCHPRPPAHHRMRLAPRHGRATQQ</sequence>
<feature type="region of interest" description="Disordered" evidence="1">
    <location>
        <begin position="1"/>
        <end position="82"/>
    </location>
</feature>
<gene>
    <name evidence="2" type="ordered locus">Os02g0693650</name>
    <name evidence="2" type="ORF">OSNPB_020693650</name>
</gene>
<proteinExistence type="predicted"/>
<organism evidence="2 3">
    <name type="scientific">Oryza sativa subsp. japonica</name>
    <name type="common">Rice</name>
    <dbReference type="NCBI Taxonomy" id="39947"/>
    <lineage>
        <taxon>Eukaryota</taxon>
        <taxon>Viridiplantae</taxon>
        <taxon>Streptophyta</taxon>
        <taxon>Embryophyta</taxon>
        <taxon>Tracheophyta</taxon>
        <taxon>Spermatophyta</taxon>
        <taxon>Magnoliopsida</taxon>
        <taxon>Liliopsida</taxon>
        <taxon>Poales</taxon>
        <taxon>Poaceae</taxon>
        <taxon>BOP clade</taxon>
        <taxon>Oryzoideae</taxon>
        <taxon>Oryzeae</taxon>
        <taxon>Oryzinae</taxon>
        <taxon>Oryza</taxon>
        <taxon>Oryza sativa</taxon>
    </lineage>
</organism>
<feature type="compositionally biased region" description="Gly residues" evidence="1">
    <location>
        <begin position="1"/>
        <end position="10"/>
    </location>
</feature>
<feature type="compositionally biased region" description="Basic and acidic residues" evidence="1">
    <location>
        <begin position="12"/>
        <end position="23"/>
    </location>
</feature>
<reference evidence="2 3" key="3">
    <citation type="journal article" date="2013" name="Rice">
        <title>Improvement of the Oryza sativa Nipponbare reference genome using next generation sequence and optical map data.</title>
        <authorList>
            <person name="Kawahara Y."/>
            <person name="de la Bastide M."/>
            <person name="Hamilton J.P."/>
            <person name="Kanamori H."/>
            <person name="McCombie W.R."/>
            <person name="Ouyang S."/>
            <person name="Schwartz D.C."/>
            <person name="Tanaka T."/>
            <person name="Wu J."/>
            <person name="Zhou S."/>
            <person name="Childs K.L."/>
            <person name="Davidson R.M."/>
            <person name="Lin H."/>
            <person name="Quesada-Ocampo L."/>
            <person name="Vaillancourt B."/>
            <person name="Sakai H."/>
            <person name="Lee S.S."/>
            <person name="Kim J."/>
            <person name="Numa H."/>
            <person name="Itoh T."/>
            <person name="Buell C.R."/>
            <person name="Matsumoto T."/>
        </authorList>
    </citation>
    <scope>NUCLEOTIDE SEQUENCE [LARGE SCALE GENOMIC DNA]</scope>
    <source>
        <strain evidence="3">cv. Nipponbare</strain>
    </source>
</reference>
<evidence type="ECO:0000256" key="1">
    <source>
        <dbReference type="SAM" id="MobiDB-lite"/>
    </source>
</evidence>
<dbReference type="Proteomes" id="UP000059680">
    <property type="component" value="Chromosome 2"/>
</dbReference>
<evidence type="ECO:0000313" key="2">
    <source>
        <dbReference type="EMBL" id="BAS80396.1"/>
    </source>
</evidence>
<feature type="region of interest" description="Disordered" evidence="1">
    <location>
        <begin position="148"/>
        <end position="181"/>
    </location>
</feature>
<dbReference type="AlphaFoldDB" id="A0A0P0VN97"/>
<accession>A0A0P0VN97</accession>